<proteinExistence type="predicted"/>
<dbReference type="SUPFAM" id="SSF48371">
    <property type="entry name" value="ARM repeat"/>
    <property type="match status" value="1"/>
</dbReference>
<dbReference type="GO" id="GO:0005814">
    <property type="term" value="C:centriole"/>
    <property type="evidence" value="ECO:0007669"/>
    <property type="project" value="TreeGrafter"/>
</dbReference>
<evidence type="ECO:0000256" key="2">
    <source>
        <dbReference type="ARBA" id="ARBA00022794"/>
    </source>
</evidence>
<accession>A0A2P6N9M1</accession>
<protein>
    <recommendedName>
        <fullName evidence="6">LisH domain-containing protein</fullName>
    </recommendedName>
</protein>
<dbReference type="STRING" id="1890364.A0A2P6N9M1"/>
<organism evidence="7 8">
    <name type="scientific">Planoprotostelium fungivorum</name>
    <dbReference type="NCBI Taxonomy" id="1890364"/>
    <lineage>
        <taxon>Eukaryota</taxon>
        <taxon>Amoebozoa</taxon>
        <taxon>Evosea</taxon>
        <taxon>Variosea</taxon>
        <taxon>Cavosteliida</taxon>
        <taxon>Cavosteliaceae</taxon>
        <taxon>Planoprotostelium</taxon>
    </lineage>
</organism>
<feature type="compositionally biased region" description="Acidic residues" evidence="5">
    <location>
        <begin position="402"/>
        <end position="421"/>
    </location>
</feature>
<dbReference type="GO" id="GO:0097542">
    <property type="term" value="C:ciliary tip"/>
    <property type="evidence" value="ECO:0007669"/>
    <property type="project" value="TreeGrafter"/>
</dbReference>
<sequence length="639" mass="71371">MSGQSVNQLIRQIERLKLDLGHAQDKRKEIQDAAVDLLSHVAECVKDKTVPTKKMLNKFTELITSLVDEDEPVEQSRGTTPIARSISAQPQSLGNLSVPIKKSLSVPSSRNPSAIQPIRKSSSRSPEIDWSRIKEEMVNVKGPSTKRGLLIQALRQRLTQPKNEAGRKQVASSFVQFDVLSLRNTRMSLPYAILSGNEKSEFVRQQAAGLINLIASHHAGRSYLMTKGDEIITLLHRTVTTIQNDTAEKQQALSSIQKLSLRRRAQDKMISLEMIPWLVRFLGQSSQTGEYTLEYASALLMNLSLRNDGKRQCEAQKNIVQVLGKLMRHDNTKIRTFVHGTLYSIFAVPSLKEVALRIKFDHILEREIEEGPEEFQTQIEHILNKLRSDDEVFKSYTAADNVYEDENDSGDSGTLDDEPDEPMQLPEVSRPVLGKLEPKRPAARAEVPTPSSAEEEIPVSRGAYTFSGSTNFDDVDPFNTKAKIASSIDMSSKPGNFDAHNRAESQKTLDAASNIARYDTHEHMKFACLFLLFLLSVSTAGIIQSPSKGITLLTSQTYSFTYHSSSDRHGVLYIAELDDVTISDGSMFGGVVSFNYTIPPNQETGPTNLTIVEKWPGSQLTERNEFSTATYYILNQEKH</sequence>
<reference evidence="7 8" key="1">
    <citation type="journal article" date="2018" name="Genome Biol. Evol.">
        <title>Multiple Roots of Fruiting Body Formation in Amoebozoa.</title>
        <authorList>
            <person name="Hillmann F."/>
            <person name="Forbes G."/>
            <person name="Novohradska S."/>
            <person name="Ferling I."/>
            <person name="Riege K."/>
            <person name="Groth M."/>
            <person name="Westermann M."/>
            <person name="Marz M."/>
            <person name="Spaller T."/>
            <person name="Winckler T."/>
            <person name="Schaap P."/>
            <person name="Glockner G."/>
        </authorList>
    </citation>
    <scope>NUCLEOTIDE SEQUENCE [LARGE SCALE GENOMIC DNA]</scope>
    <source>
        <strain evidence="7 8">Jena</strain>
    </source>
</reference>
<dbReference type="GO" id="GO:0036064">
    <property type="term" value="C:ciliary basal body"/>
    <property type="evidence" value="ECO:0007669"/>
    <property type="project" value="InterPro"/>
</dbReference>
<evidence type="ECO:0000256" key="1">
    <source>
        <dbReference type="ARBA" id="ARBA00004120"/>
    </source>
</evidence>
<dbReference type="OrthoDB" id="538223at2759"/>
<gene>
    <name evidence="7" type="ORF">PROFUN_10700</name>
</gene>
<feature type="compositionally biased region" description="Polar residues" evidence="5">
    <location>
        <begin position="105"/>
        <end position="125"/>
    </location>
</feature>
<dbReference type="Gene3D" id="1.25.10.10">
    <property type="entry name" value="Leucine-rich Repeat Variant"/>
    <property type="match status" value="1"/>
</dbReference>
<evidence type="ECO:0000256" key="3">
    <source>
        <dbReference type="ARBA" id="ARBA00023273"/>
    </source>
</evidence>
<keyword evidence="3" id="KW-0966">Cell projection</keyword>
<dbReference type="PANTHER" id="PTHR14881:SF4">
    <property type="entry name" value="LISH DOMAIN-CONTAINING PROTEIN ARMC9"/>
    <property type="match status" value="1"/>
</dbReference>
<feature type="domain" description="LisH" evidence="6">
    <location>
        <begin position="269"/>
        <end position="386"/>
    </location>
</feature>
<dbReference type="Proteomes" id="UP000241769">
    <property type="component" value="Unassembled WGS sequence"/>
</dbReference>
<dbReference type="InterPro" id="IPR016024">
    <property type="entry name" value="ARM-type_fold"/>
</dbReference>
<dbReference type="InterPro" id="IPR040369">
    <property type="entry name" value="ARMC9"/>
</dbReference>
<comment type="subcellular location">
    <subcellularLocation>
        <location evidence="1">Cytoplasm</location>
        <location evidence="1">Cytoskeleton</location>
        <location evidence="1">Cilium basal body</location>
    </subcellularLocation>
</comment>
<feature type="region of interest" description="Disordered" evidence="5">
    <location>
        <begin position="103"/>
        <end position="127"/>
    </location>
</feature>
<dbReference type="Pfam" id="PF21050">
    <property type="entry name" value="ARMC9_ARM"/>
    <property type="match status" value="1"/>
</dbReference>
<dbReference type="AlphaFoldDB" id="A0A2P6N9M1"/>
<dbReference type="GO" id="GO:0005813">
    <property type="term" value="C:centrosome"/>
    <property type="evidence" value="ECO:0007669"/>
    <property type="project" value="UniProtKB-SubCell"/>
</dbReference>
<evidence type="ECO:0000313" key="7">
    <source>
        <dbReference type="EMBL" id="PRP80645.1"/>
    </source>
</evidence>
<comment type="caution">
    <text evidence="7">The sequence shown here is derived from an EMBL/GenBank/DDBJ whole genome shotgun (WGS) entry which is preliminary data.</text>
</comment>
<name>A0A2P6N9M1_9EUKA</name>
<dbReference type="InterPro" id="IPR048959">
    <property type="entry name" value="ARMC9_ARM_dom"/>
</dbReference>
<keyword evidence="2" id="KW-0970">Cilium biogenesis/degradation</keyword>
<dbReference type="GO" id="GO:0060271">
    <property type="term" value="P:cilium assembly"/>
    <property type="evidence" value="ECO:0007669"/>
    <property type="project" value="InterPro"/>
</dbReference>
<evidence type="ECO:0000256" key="5">
    <source>
        <dbReference type="SAM" id="MobiDB-lite"/>
    </source>
</evidence>
<feature type="region of interest" description="Disordered" evidence="5">
    <location>
        <begin position="398"/>
        <end position="460"/>
    </location>
</feature>
<evidence type="ECO:0000256" key="4">
    <source>
        <dbReference type="SAM" id="Coils"/>
    </source>
</evidence>
<dbReference type="InParanoid" id="A0A2P6N9M1"/>
<evidence type="ECO:0000259" key="6">
    <source>
        <dbReference type="Pfam" id="PF21050"/>
    </source>
</evidence>
<dbReference type="EMBL" id="MDYQ01000142">
    <property type="protein sequence ID" value="PRP80645.1"/>
    <property type="molecule type" value="Genomic_DNA"/>
</dbReference>
<dbReference type="InterPro" id="IPR011989">
    <property type="entry name" value="ARM-like"/>
</dbReference>
<feature type="coiled-coil region" evidence="4">
    <location>
        <begin position="6"/>
        <end position="33"/>
    </location>
</feature>
<dbReference type="PANTHER" id="PTHR14881">
    <property type="entry name" value="LISH DOMAIN-CONTAINING PROTEIN ARMC9"/>
    <property type="match status" value="1"/>
</dbReference>
<keyword evidence="8" id="KW-1185">Reference proteome</keyword>
<evidence type="ECO:0000313" key="8">
    <source>
        <dbReference type="Proteomes" id="UP000241769"/>
    </source>
</evidence>
<keyword evidence="4" id="KW-0175">Coiled coil</keyword>